<dbReference type="Proteomes" id="UP000608890">
    <property type="component" value="Unassembled WGS sequence"/>
</dbReference>
<feature type="region of interest" description="Disordered" evidence="3">
    <location>
        <begin position="1"/>
        <end position="21"/>
    </location>
</feature>
<keyword evidence="2" id="KW-0378">Hydrolase</keyword>
<dbReference type="InterPro" id="IPR050738">
    <property type="entry name" value="Sulfatase"/>
</dbReference>
<dbReference type="Pfam" id="PF00884">
    <property type="entry name" value="Sulfatase"/>
    <property type="match status" value="1"/>
</dbReference>
<feature type="domain" description="Sulfatase N-terminal" evidence="4">
    <location>
        <begin position="26"/>
        <end position="347"/>
    </location>
</feature>
<accession>A0A917U7F5</accession>
<comment type="caution">
    <text evidence="5">The sequence shown here is derived from an EMBL/GenBank/DDBJ whole genome shotgun (WGS) entry which is preliminary data.</text>
</comment>
<dbReference type="PANTHER" id="PTHR42693:SF53">
    <property type="entry name" value="ENDO-4-O-SULFATASE"/>
    <property type="match status" value="1"/>
</dbReference>
<dbReference type="SUPFAM" id="SSF53649">
    <property type="entry name" value="Alkaline phosphatase-like"/>
    <property type="match status" value="1"/>
</dbReference>
<gene>
    <name evidence="5" type="primary">GALNS</name>
    <name evidence="5" type="ORF">GCM10011608_56190</name>
</gene>
<evidence type="ECO:0000313" key="5">
    <source>
        <dbReference type="EMBL" id="GGM63633.1"/>
    </source>
</evidence>
<protein>
    <submittedName>
        <fullName evidence="5">N-acetylgalactosamine-6-sulfatase</fullName>
    </submittedName>
</protein>
<dbReference type="PANTHER" id="PTHR42693">
    <property type="entry name" value="ARYLSULFATASE FAMILY MEMBER"/>
    <property type="match status" value="1"/>
</dbReference>
<dbReference type="EMBL" id="BMNB01000040">
    <property type="protein sequence ID" value="GGM63633.1"/>
    <property type="molecule type" value="Genomic_DNA"/>
</dbReference>
<comment type="similarity">
    <text evidence="1">Belongs to the sulfatase family.</text>
</comment>
<evidence type="ECO:0000256" key="1">
    <source>
        <dbReference type="ARBA" id="ARBA00008779"/>
    </source>
</evidence>
<name>A0A917U7F5_9ACTN</name>
<dbReference type="InterPro" id="IPR017850">
    <property type="entry name" value="Alkaline_phosphatase_core_sf"/>
</dbReference>
<dbReference type="AlphaFoldDB" id="A0A917U7F5"/>
<sequence>MAMTGPAQLAPARAGQPGAGRPAEPPNILFILADDLGWADLGCYGSSAIRTPNLDRLAGEGLLFRHGYACTPWCSPTRIGLYTGRYPTRLSVGLEEPLTTHAEVNGIPADHPTISSLLLAAGYETAMFGKWHCGWLPWYSPLRIGFQTFFGNFDGAIDYFEHVDTVAEAGLYEGETSVEQAGYYTSLISDRATEFVAADRDGPFYVQVNYTAPHWPWEGPGDREVGAEIRRRFSEQSVPTPLIHPDGGSLAKYAELVEEMDTAIGKLLTALADAGRADNTIVVFTSDNGGERWSNTWPLVGEKGDLTEGGIRVPLILRWPVEVAGGQVTDHPINTLDLTATLIDAGGTTPDERYPLDGANLLPWLVDGADFPEHDLFWRTSNQGALRRGRFKYLYDRRDRSVLGNWPRRHGPFHLLYDVTVDGREQADIADHHPDLLDDLRETWERIETELLPYPAGHPGVPQPPAAKPATSEPD</sequence>
<dbReference type="RefSeq" id="WP_229706507.1">
    <property type="nucleotide sequence ID" value="NZ_BMNB01000040.1"/>
</dbReference>
<evidence type="ECO:0000313" key="6">
    <source>
        <dbReference type="Proteomes" id="UP000608890"/>
    </source>
</evidence>
<evidence type="ECO:0000256" key="3">
    <source>
        <dbReference type="SAM" id="MobiDB-lite"/>
    </source>
</evidence>
<dbReference type="Gene3D" id="3.30.1120.10">
    <property type="match status" value="1"/>
</dbReference>
<evidence type="ECO:0000256" key="2">
    <source>
        <dbReference type="ARBA" id="ARBA00022801"/>
    </source>
</evidence>
<organism evidence="5 6">
    <name type="scientific">Micromonospora sonchi</name>
    <dbReference type="NCBI Taxonomy" id="1763543"/>
    <lineage>
        <taxon>Bacteria</taxon>
        <taxon>Bacillati</taxon>
        <taxon>Actinomycetota</taxon>
        <taxon>Actinomycetes</taxon>
        <taxon>Micromonosporales</taxon>
        <taxon>Micromonosporaceae</taxon>
        <taxon>Micromonospora</taxon>
    </lineage>
</organism>
<proteinExistence type="inferred from homology"/>
<dbReference type="GO" id="GO:0004065">
    <property type="term" value="F:arylsulfatase activity"/>
    <property type="evidence" value="ECO:0007669"/>
    <property type="project" value="TreeGrafter"/>
</dbReference>
<evidence type="ECO:0000259" key="4">
    <source>
        <dbReference type="Pfam" id="PF00884"/>
    </source>
</evidence>
<keyword evidence="6" id="KW-1185">Reference proteome</keyword>
<dbReference type="Gene3D" id="3.40.720.10">
    <property type="entry name" value="Alkaline Phosphatase, subunit A"/>
    <property type="match status" value="1"/>
</dbReference>
<reference evidence="5" key="1">
    <citation type="journal article" date="2014" name="Int. J. Syst. Evol. Microbiol.">
        <title>Complete genome sequence of Corynebacterium casei LMG S-19264T (=DSM 44701T), isolated from a smear-ripened cheese.</title>
        <authorList>
            <consortium name="US DOE Joint Genome Institute (JGI-PGF)"/>
            <person name="Walter F."/>
            <person name="Albersmeier A."/>
            <person name="Kalinowski J."/>
            <person name="Ruckert C."/>
        </authorList>
    </citation>
    <scope>NUCLEOTIDE SEQUENCE</scope>
    <source>
        <strain evidence="5">CGMCC 4.7312</strain>
    </source>
</reference>
<reference evidence="5" key="2">
    <citation type="submission" date="2020-09" db="EMBL/GenBank/DDBJ databases">
        <authorList>
            <person name="Sun Q."/>
            <person name="Zhou Y."/>
        </authorList>
    </citation>
    <scope>NUCLEOTIDE SEQUENCE</scope>
    <source>
        <strain evidence="5">CGMCC 4.7312</strain>
    </source>
</reference>
<feature type="region of interest" description="Disordered" evidence="3">
    <location>
        <begin position="453"/>
        <end position="475"/>
    </location>
</feature>
<dbReference type="InterPro" id="IPR000917">
    <property type="entry name" value="Sulfatase_N"/>
</dbReference>